<sequence length="118" mass="13160">MLFTFFKCLNSKLSQDQKPCDNLLYIEILIIDALFDNLQIRIRQNNVVLTAIFKSLNLQHRLTSTAIGINFVNLIAALFQHSYGFSTVLLEVFVAVDFVFDVIAGTGSSGRQSNDGGQ</sequence>
<protein>
    <submittedName>
        <fullName evidence="1">Uncharacterized protein</fullName>
    </submittedName>
</protein>
<dbReference type="Proteomes" id="UP000004457">
    <property type="component" value="Unassembled WGS sequence"/>
</dbReference>
<dbReference type="AlphaFoldDB" id="C0ENS2"/>
<gene>
    <name evidence="1" type="ORF">NEIFLAOT_01609</name>
</gene>
<dbReference type="EMBL" id="ACEN01000073">
    <property type="protein sequence ID" value="EEG33270.1"/>
    <property type="molecule type" value="Genomic_DNA"/>
</dbReference>
<evidence type="ECO:0000313" key="2">
    <source>
        <dbReference type="Proteomes" id="UP000004457"/>
    </source>
</evidence>
<reference evidence="1 2" key="1">
    <citation type="submission" date="2009-01" db="EMBL/GenBank/DDBJ databases">
        <authorList>
            <person name="Fulton L."/>
            <person name="Clifton S."/>
            <person name="Chinwalla A.T."/>
            <person name="Mitreva M."/>
            <person name="Sodergren E."/>
            <person name="Weinstock G."/>
            <person name="Clifton S."/>
            <person name="Dooling D.J."/>
            <person name="Fulton B."/>
            <person name="Minx P."/>
            <person name="Pepin K.H."/>
            <person name="Johnson M."/>
            <person name="Bhonagiri V."/>
            <person name="Nash W.E."/>
            <person name="Mardis E.R."/>
            <person name="Wilson R.K."/>
        </authorList>
    </citation>
    <scope>NUCLEOTIDE SEQUENCE [LARGE SCALE GENOMIC DNA]</scope>
    <source>
        <strain evidence="1 2">NRL30031/H210</strain>
    </source>
</reference>
<name>C0ENS2_NEIFL</name>
<keyword evidence="2" id="KW-1185">Reference proteome</keyword>
<accession>C0ENS2</accession>
<organism evidence="1 2">
    <name type="scientific">Neisseria flavescens NRL30031/H210</name>
    <dbReference type="NCBI Taxonomy" id="546264"/>
    <lineage>
        <taxon>Bacteria</taxon>
        <taxon>Pseudomonadati</taxon>
        <taxon>Pseudomonadota</taxon>
        <taxon>Betaproteobacteria</taxon>
        <taxon>Neisseriales</taxon>
        <taxon>Neisseriaceae</taxon>
        <taxon>Neisseria</taxon>
    </lineage>
</organism>
<evidence type="ECO:0000313" key="1">
    <source>
        <dbReference type="EMBL" id="EEG33270.1"/>
    </source>
</evidence>
<proteinExistence type="predicted"/>
<comment type="caution">
    <text evidence="1">The sequence shown here is derived from an EMBL/GenBank/DDBJ whole genome shotgun (WGS) entry which is preliminary data.</text>
</comment>